<dbReference type="InterPro" id="IPR003661">
    <property type="entry name" value="HisK_dim/P_dom"/>
</dbReference>
<dbReference type="PRINTS" id="PR00344">
    <property type="entry name" value="BCTRLSENSOR"/>
</dbReference>
<dbReference type="Pfam" id="PF02518">
    <property type="entry name" value="HATPase_c"/>
    <property type="match status" value="1"/>
</dbReference>
<comment type="caution">
    <text evidence="8">The sequence shown here is derived from an EMBL/GenBank/DDBJ whole genome shotgun (WGS) entry which is preliminary data.</text>
</comment>
<dbReference type="PANTHER" id="PTHR45339:SF1">
    <property type="entry name" value="HYBRID SIGNAL TRANSDUCTION HISTIDINE KINASE J"/>
    <property type="match status" value="1"/>
</dbReference>
<dbReference type="CDD" id="cd16922">
    <property type="entry name" value="HATPase_EvgS-ArcB-TorS-like"/>
    <property type="match status" value="1"/>
</dbReference>
<feature type="domain" description="Histidine kinase" evidence="6">
    <location>
        <begin position="219"/>
        <end position="435"/>
    </location>
</feature>
<evidence type="ECO:0000259" key="7">
    <source>
        <dbReference type="PROSITE" id="PS50110"/>
    </source>
</evidence>
<evidence type="ECO:0000313" key="8">
    <source>
        <dbReference type="EMBL" id="PSU26064.1"/>
    </source>
</evidence>
<dbReference type="CDD" id="cd00082">
    <property type="entry name" value="HisKA"/>
    <property type="match status" value="1"/>
</dbReference>
<dbReference type="Pfam" id="PF00512">
    <property type="entry name" value="HisKA"/>
    <property type="match status" value="1"/>
</dbReference>
<dbReference type="SMART" id="SM00387">
    <property type="entry name" value="HATPase_c"/>
    <property type="match status" value="1"/>
</dbReference>
<evidence type="ECO:0000259" key="6">
    <source>
        <dbReference type="PROSITE" id="PS50109"/>
    </source>
</evidence>
<dbReference type="SMART" id="SM00448">
    <property type="entry name" value="REC"/>
    <property type="match status" value="1"/>
</dbReference>
<dbReference type="InterPro" id="IPR005467">
    <property type="entry name" value="His_kinase_dom"/>
</dbReference>
<dbReference type="CDD" id="cd17546">
    <property type="entry name" value="REC_hyHK_CKI1_RcsC-like"/>
    <property type="match status" value="1"/>
</dbReference>
<dbReference type="InterPro" id="IPR003594">
    <property type="entry name" value="HATPase_dom"/>
</dbReference>
<dbReference type="GO" id="GO:0000155">
    <property type="term" value="F:phosphorelay sensor kinase activity"/>
    <property type="evidence" value="ECO:0007669"/>
    <property type="project" value="InterPro"/>
</dbReference>
<dbReference type="InterPro" id="IPR004358">
    <property type="entry name" value="Sig_transdc_His_kin-like_C"/>
</dbReference>
<evidence type="ECO:0000256" key="4">
    <source>
        <dbReference type="ARBA" id="ARBA00023012"/>
    </source>
</evidence>
<reference evidence="8 9" key="1">
    <citation type="submission" date="2018-03" db="EMBL/GenBank/DDBJ databases">
        <title>Whole genome sequencing of Histamine producing bacteria.</title>
        <authorList>
            <person name="Butler K."/>
        </authorList>
    </citation>
    <scope>NUCLEOTIDE SEQUENCE [LARGE SCALE GENOMIC DNA]</scope>
    <source>
        <strain evidence="8 9">BS2</strain>
    </source>
</reference>
<dbReference type="Gene3D" id="1.10.287.130">
    <property type="match status" value="1"/>
</dbReference>
<dbReference type="Gene3D" id="3.30.565.10">
    <property type="entry name" value="Histidine kinase-like ATPase, C-terminal domain"/>
    <property type="match status" value="1"/>
</dbReference>
<gene>
    <name evidence="8" type="ORF">CTM88_16535</name>
</gene>
<dbReference type="SUPFAM" id="SSF47384">
    <property type="entry name" value="Homodimeric domain of signal transducing histidine kinase"/>
    <property type="match status" value="1"/>
</dbReference>
<dbReference type="SUPFAM" id="SSF52172">
    <property type="entry name" value="CheY-like"/>
    <property type="match status" value="1"/>
</dbReference>
<dbReference type="EC" id="2.7.13.3" evidence="2"/>
<keyword evidence="3 5" id="KW-0597">Phosphoprotein</keyword>
<sequence length="582" mass="65868">MDAKRQIMLLERKLEREHASRVMAEKLLEIKSRELFTTNNILEASLKKLRLQAELDSEQLAYQTKIENLLLTYARLFLKQAPSQHNIQQLIDSLVDGRYISACHISIMPIENITISGNYCSGRQQIWQPPADLNDNVSFWDTDTHLYWIPLTNSRGTVGYFAAQISSPKINIAAIQQRLALFCELFRSAIGRQITLSQAIHARQRAEDSEQSTRDFLAMINHELRTPLNGLLGSAELLQDTPLNTNQTKLLTTLNHSGELLRAIINDLLDFSKINAGMLELIEKPFDSHLLVIKLRDIFSHRALEKRLDFKIEYSTDIPRSIRGDEDRLKQIYVNLIANAIKFTQQGFVHAKFDWVDDCLIFTIKDSGCGIAQQLQHKLFKPFSQVDISSKRSHEGTGLGLAICKQLCQQMDGNITLISEPDLGTTFSVTIPLAISITDNTQPHSSPASHKALQQLQQLRILVVEDLKTNQMIIELMLKKHQIDITIVDNGQAALNIIAQHDFDIVLMDCRMPIMDGYCATKALRKQHFDKPIIALTAGTTTAERDACINAGMDDILCKPYMASELLAMLHLWSNTSSEHKF</sequence>
<dbReference type="RefSeq" id="WP_065176593.1">
    <property type="nucleotide sequence ID" value="NZ_LZFA01000017.1"/>
</dbReference>
<feature type="domain" description="Response regulatory" evidence="7">
    <location>
        <begin position="460"/>
        <end position="574"/>
    </location>
</feature>
<comment type="catalytic activity">
    <reaction evidence="1">
        <text>ATP + protein L-histidine = ADP + protein N-phospho-L-histidine.</text>
        <dbReference type="EC" id="2.7.13.3"/>
    </reaction>
</comment>
<dbReference type="Gene3D" id="3.40.50.2300">
    <property type="match status" value="1"/>
</dbReference>
<keyword evidence="8" id="KW-0418">Kinase</keyword>
<dbReference type="InterPro" id="IPR036097">
    <property type="entry name" value="HisK_dim/P_sf"/>
</dbReference>
<dbReference type="SUPFAM" id="SSF55874">
    <property type="entry name" value="ATPase domain of HSP90 chaperone/DNA topoisomerase II/histidine kinase"/>
    <property type="match status" value="1"/>
</dbReference>
<dbReference type="OrthoDB" id="9810730at2"/>
<feature type="modified residue" description="4-aspartylphosphate" evidence="5">
    <location>
        <position position="509"/>
    </location>
</feature>
<evidence type="ECO:0000256" key="1">
    <source>
        <dbReference type="ARBA" id="ARBA00000085"/>
    </source>
</evidence>
<dbReference type="InterPro" id="IPR011006">
    <property type="entry name" value="CheY-like_superfamily"/>
</dbReference>
<dbReference type="InterPro" id="IPR036890">
    <property type="entry name" value="HATPase_C_sf"/>
</dbReference>
<dbReference type="Pfam" id="PF00072">
    <property type="entry name" value="Response_reg"/>
    <property type="match status" value="1"/>
</dbReference>
<dbReference type="InterPro" id="IPR001789">
    <property type="entry name" value="Sig_transdc_resp-reg_receiver"/>
</dbReference>
<evidence type="ECO:0000313" key="9">
    <source>
        <dbReference type="Proteomes" id="UP000240254"/>
    </source>
</evidence>
<proteinExistence type="predicted"/>
<dbReference type="SMART" id="SM00388">
    <property type="entry name" value="HisKA"/>
    <property type="match status" value="1"/>
</dbReference>
<keyword evidence="4" id="KW-0902">Two-component regulatory system</keyword>
<dbReference type="Proteomes" id="UP000240254">
    <property type="component" value="Unassembled WGS sequence"/>
</dbReference>
<dbReference type="PROSITE" id="PS50109">
    <property type="entry name" value="HIS_KIN"/>
    <property type="match status" value="1"/>
</dbReference>
<dbReference type="PANTHER" id="PTHR45339">
    <property type="entry name" value="HYBRID SIGNAL TRANSDUCTION HISTIDINE KINASE J"/>
    <property type="match status" value="1"/>
</dbReference>
<organism evidence="8 9">
    <name type="scientific">Photobacterium aquimaris</name>
    <dbReference type="NCBI Taxonomy" id="512643"/>
    <lineage>
        <taxon>Bacteria</taxon>
        <taxon>Pseudomonadati</taxon>
        <taxon>Pseudomonadota</taxon>
        <taxon>Gammaproteobacteria</taxon>
        <taxon>Vibrionales</taxon>
        <taxon>Vibrionaceae</taxon>
        <taxon>Photobacterium</taxon>
    </lineage>
</organism>
<accession>A0A2T3IGF9</accession>
<evidence type="ECO:0000256" key="5">
    <source>
        <dbReference type="PROSITE-ProRule" id="PRU00169"/>
    </source>
</evidence>
<evidence type="ECO:0000256" key="3">
    <source>
        <dbReference type="ARBA" id="ARBA00022553"/>
    </source>
</evidence>
<dbReference type="EMBL" id="PYMK01000021">
    <property type="protein sequence ID" value="PSU26064.1"/>
    <property type="molecule type" value="Genomic_DNA"/>
</dbReference>
<protein>
    <recommendedName>
        <fullName evidence="2">histidine kinase</fullName>
        <ecNumber evidence="2">2.7.13.3</ecNumber>
    </recommendedName>
</protein>
<dbReference type="AlphaFoldDB" id="A0A2T3IGF9"/>
<keyword evidence="8" id="KW-0808">Transferase</keyword>
<evidence type="ECO:0000256" key="2">
    <source>
        <dbReference type="ARBA" id="ARBA00012438"/>
    </source>
</evidence>
<dbReference type="FunFam" id="3.30.565.10:FF:000010">
    <property type="entry name" value="Sensor histidine kinase RcsC"/>
    <property type="match status" value="1"/>
</dbReference>
<name>A0A2T3IGF9_9GAMM</name>
<dbReference type="PROSITE" id="PS50110">
    <property type="entry name" value="RESPONSE_REGULATORY"/>
    <property type="match status" value="1"/>
</dbReference>